<dbReference type="GO" id="GO:0031981">
    <property type="term" value="C:nuclear lumen"/>
    <property type="evidence" value="ECO:0007669"/>
    <property type="project" value="UniProtKB-ARBA"/>
</dbReference>
<evidence type="ECO:0000256" key="6">
    <source>
        <dbReference type="ARBA" id="ARBA00022833"/>
    </source>
</evidence>
<name>A0A915D843_9BILA</name>
<dbReference type="SUPFAM" id="SSF64484">
    <property type="entry name" value="beta and beta-prime subunits of DNA dependent RNA-polymerase"/>
    <property type="match status" value="1"/>
</dbReference>
<proteinExistence type="inferred from homology"/>
<dbReference type="InterPro" id="IPR015700">
    <property type="entry name" value="RPC1"/>
</dbReference>
<evidence type="ECO:0000256" key="4">
    <source>
        <dbReference type="ARBA" id="ARBA00022695"/>
    </source>
</evidence>
<dbReference type="Proteomes" id="UP000887574">
    <property type="component" value="Unplaced"/>
</dbReference>
<evidence type="ECO:0000256" key="2">
    <source>
        <dbReference type="ARBA" id="ARBA00022478"/>
    </source>
</evidence>
<feature type="domain" description="RNA polymerase N-terminal" evidence="10">
    <location>
        <begin position="269"/>
        <end position="550"/>
    </location>
</feature>
<dbReference type="FunFam" id="2.40.40.20:FF:000019">
    <property type="entry name" value="DNA-directed RNA polymerase II subunit RPB1"/>
    <property type="match status" value="1"/>
</dbReference>
<dbReference type="Pfam" id="PF05000">
    <property type="entry name" value="RNA_pol_Rpb1_4"/>
    <property type="match status" value="1"/>
</dbReference>
<protein>
    <recommendedName>
        <fullName evidence="9">DNA-directed RNA polymerase subunit</fullName>
        <ecNumber evidence="9">2.7.7.6</ecNumber>
    </recommendedName>
</protein>
<keyword evidence="8 9" id="KW-0804">Transcription</keyword>
<keyword evidence="5" id="KW-0479">Metal-binding</keyword>
<reference evidence="12" key="1">
    <citation type="submission" date="2022-11" db="UniProtKB">
        <authorList>
            <consortium name="WormBaseParasite"/>
        </authorList>
    </citation>
    <scope>IDENTIFICATION</scope>
</reference>
<dbReference type="InterPro" id="IPR038120">
    <property type="entry name" value="Rpb1_funnel_sf"/>
</dbReference>
<dbReference type="Gene3D" id="1.10.132.30">
    <property type="match status" value="1"/>
</dbReference>
<dbReference type="WBParaSite" id="jg16544">
    <property type="protein sequence ID" value="jg16544"/>
    <property type="gene ID" value="jg16544"/>
</dbReference>
<evidence type="ECO:0000256" key="3">
    <source>
        <dbReference type="ARBA" id="ARBA00022679"/>
    </source>
</evidence>
<dbReference type="CDD" id="cd02583">
    <property type="entry name" value="RNAP_III_RPC1_N"/>
    <property type="match status" value="1"/>
</dbReference>
<keyword evidence="7" id="KW-0460">Magnesium</keyword>
<dbReference type="Gene3D" id="3.30.1490.180">
    <property type="entry name" value="RNA polymerase ii"/>
    <property type="match status" value="1"/>
</dbReference>
<dbReference type="InterPro" id="IPR007080">
    <property type="entry name" value="RNA_pol_Rpb1_1"/>
</dbReference>
<dbReference type="AlphaFoldDB" id="A0A915D843"/>
<dbReference type="GO" id="GO:0003677">
    <property type="term" value="F:DNA binding"/>
    <property type="evidence" value="ECO:0007669"/>
    <property type="project" value="InterPro"/>
</dbReference>
<dbReference type="InterPro" id="IPR044893">
    <property type="entry name" value="RNA_pol_Rpb1_clamp_domain"/>
</dbReference>
<organism evidence="11 12">
    <name type="scientific">Ditylenchus dipsaci</name>
    <dbReference type="NCBI Taxonomy" id="166011"/>
    <lineage>
        <taxon>Eukaryota</taxon>
        <taxon>Metazoa</taxon>
        <taxon>Ecdysozoa</taxon>
        <taxon>Nematoda</taxon>
        <taxon>Chromadorea</taxon>
        <taxon>Rhabditida</taxon>
        <taxon>Tylenchina</taxon>
        <taxon>Tylenchomorpha</taxon>
        <taxon>Sphaerularioidea</taxon>
        <taxon>Anguinidae</taxon>
        <taxon>Anguininae</taxon>
        <taxon>Ditylenchus</taxon>
    </lineage>
</organism>
<dbReference type="InterPro" id="IPR042102">
    <property type="entry name" value="RNA_pol_Rpb1_3_sf"/>
</dbReference>
<evidence type="ECO:0000259" key="10">
    <source>
        <dbReference type="SMART" id="SM00663"/>
    </source>
</evidence>
<dbReference type="InterPro" id="IPR035697">
    <property type="entry name" value="RNAP_III_RPC1_N"/>
</dbReference>
<comment type="catalytic activity">
    <reaction evidence="9">
        <text>RNA(n) + a ribonucleoside 5'-triphosphate = RNA(n+1) + diphosphate</text>
        <dbReference type="Rhea" id="RHEA:21248"/>
        <dbReference type="Rhea" id="RHEA-COMP:14527"/>
        <dbReference type="Rhea" id="RHEA-COMP:17342"/>
        <dbReference type="ChEBI" id="CHEBI:33019"/>
        <dbReference type="ChEBI" id="CHEBI:61557"/>
        <dbReference type="ChEBI" id="CHEBI:140395"/>
        <dbReference type="EC" id="2.7.7.6"/>
    </reaction>
</comment>
<dbReference type="InterPro" id="IPR007083">
    <property type="entry name" value="RNA_pol_Rpb1_4"/>
</dbReference>
<dbReference type="Pfam" id="PF04997">
    <property type="entry name" value="RNA_pol_Rpb1_1"/>
    <property type="match status" value="1"/>
</dbReference>
<accession>A0A915D843</accession>
<evidence type="ECO:0000313" key="12">
    <source>
        <dbReference type="WBParaSite" id="jg16544"/>
    </source>
</evidence>
<dbReference type="InterPro" id="IPR006592">
    <property type="entry name" value="RNA_pol_N"/>
</dbReference>
<comment type="function">
    <text evidence="9">DNA-dependent RNA polymerase catalyzes the transcription of DNA into RNA using the four ribonucleoside triphosphates as substrates.</text>
</comment>
<evidence type="ECO:0000256" key="1">
    <source>
        <dbReference type="ARBA" id="ARBA00006460"/>
    </source>
</evidence>
<evidence type="ECO:0000313" key="11">
    <source>
        <dbReference type="Proteomes" id="UP000887574"/>
    </source>
</evidence>
<keyword evidence="2 9" id="KW-0240">DNA-directed RNA polymerase</keyword>
<keyword evidence="3 9" id="KW-0808">Transferase</keyword>
<evidence type="ECO:0000256" key="9">
    <source>
        <dbReference type="RuleBase" id="RU004279"/>
    </source>
</evidence>
<dbReference type="PANTHER" id="PTHR48446:SF1">
    <property type="entry name" value="DNA-DIRECTED RNA POLYMERASE SUBUNIT BETA' N-TERMINAL SECTION"/>
    <property type="match status" value="1"/>
</dbReference>
<dbReference type="InterPro" id="IPR007066">
    <property type="entry name" value="RNA_pol_Rpb1_3"/>
</dbReference>
<keyword evidence="11" id="KW-1185">Reference proteome</keyword>
<comment type="similarity">
    <text evidence="1 9">Belongs to the RNA polymerase beta' chain family.</text>
</comment>
<dbReference type="Gene3D" id="4.10.860.120">
    <property type="entry name" value="RNA polymerase II, clamp domain"/>
    <property type="match status" value="1"/>
</dbReference>
<evidence type="ECO:0000256" key="8">
    <source>
        <dbReference type="ARBA" id="ARBA00023163"/>
    </source>
</evidence>
<dbReference type="Gene3D" id="2.40.40.20">
    <property type="match status" value="1"/>
</dbReference>
<dbReference type="PANTHER" id="PTHR48446">
    <property type="entry name" value="DNA-DIRECTED RNA POLYMERASE SUBUNIT BETA' N-TERMINAL SECTION"/>
    <property type="match status" value="1"/>
</dbReference>
<keyword evidence="4 9" id="KW-0548">Nucleotidyltransferase</keyword>
<dbReference type="Pfam" id="PF04983">
    <property type="entry name" value="RNA_pol_Rpb1_3"/>
    <property type="match status" value="1"/>
</dbReference>
<dbReference type="GO" id="GO:0046872">
    <property type="term" value="F:metal ion binding"/>
    <property type="evidence" value="ECO:0007669"/>
    <property type="project" value="UniProtKB-KW"/>
</dbReference>
<evidence type="ECO:0000256" key="5">
    <source>
        <dbReference type="ARBA" id="ARBA00022723"/>
    </source>
</evidence>
<dbReference type="GO" id="GO:0000428">
    <property type="term" value="C:DNA-directed RNA polymerase complex"/>
    <property type="evidence" value="ECO:0007669"/>
    <property type="project" value="UniProtKB-KW"/>
</dbReference>
<dbReference type="EC" id="2.7.7.6" evidence="9"/>
<keyword evidence="6" id="KW-0862">Zinc</keyword>
<sequence length="860" mass="96069">MDTPSKKRRVITLEERNSVGIIKMGKDQYREADYSRKIAGVKFNTGSAEMIRQVSQVQVFNNKLYDESAGKWSPAIFGPLDARLGTVQKSLNCETCGLNQTDCVGHFGFIDLEYPVFHVGFFRLVIQLLQCICKGCSNTLISADQKETFMRQVQNPNLDYLRRKALHKKIVETSKKISHCNHCGFTNGVVKKAVGAFLKIAHGEPVQESNAHEFENARRDHKELNNQLNSASSKFNLLDPIKVVNILRRIVDSDVPLLMVGADKAKQPADLITTRIPVPPVCIRPSVISEVKSGTNEDDLTMKLTEIMMLNDILKKYKREGAPMKTIAETWHQLQIVRQTAKESSALLRSTSQGKTRSFPWNLSGKRVDFSGRTVISPDPNLKIDQVGIPVLVAKILTFPEVVNEANIERMRKLVINGELVHPGANHILEYGNRALIAKNIQPGDIVERHMDDNDIVLFNRQPSLHKISIMAHRVKVMPHRTFRFNECACTPYNADFDGDEMNIHFPQTYEAKAEAALLMGLKSNMITPRSGEPLVAAIQDFITGGYLMTHKDTFMTRSEFHRCASSLIDLTANVQSRIRIPPPVIIKPVQLWTGKQLVELIIAPDVNSPIRLNLSTKNKSHNKIESEFTASDTYINIRNNQLLSGVLDKTLLGSGSKTTIFYTLLRDFGEDSAIEAMWRLARIAPQFLAKHGFSIGIGDVKPGPKLLAEKHILLSNGYSACEQFIADKKCGKLKARPGCSDSETLESLILGELSMIRDHAGKACLHNLPKQNAPLIMAVCGSKGSFINISQMIACVGQQAISGKRPPDGFENRSLPHFEENDKTPHAKGFVENSFYSGLTQLNSSSTQWRVVKAWWIQL</sequence>
<dbReference type="GO" id="GO:0006351">
    <property type="term" value="P:DNA-templated transcription"/>
    <property type="evidence" value="ECO:0007669"/>
    <property type="project" value="InterPro"/>
</dbReference>
<evidence type="ECO:0000256" key="7">
    <source>
        <dbReference type="ARBA" id="ARBA00022842"/>
    </source>
</evidence>
<dbReference type="Gene3D" id="1.10.274.100">
    <property type="entry name" value="RNA polymerase Rpb1, domain 3"/>
    <property type="match status" value="1"/>
</dbReference>
<dbReference type="GO" id="GO:0003899">
    <property type="term" value="F:DNA-directed RNA polymerase activity"/>
    <property type="evidence" value="ECO:0007669"/>
    <property type="project" value="UniProtKB-EC"/>
</dbReference>
<dbReference type="SMART" id="SM00663">
    <property type="entry name" value="RPOLA_N"/>
    <property type="match status" value="1"/>
</dbReference>